<dbReference type="PANTHER" id="PTHR34094:SF1">
    <property type="entry name" value="PROTEIN FAM185A"/>
    <property type="match status" value="1"/>
</dbReference>
<dbReference type="Pfam" id="PF13349">
    <property type="entry name" value="DUF4097"/>
    <property type="match status" value="1"/>
</dbReference>
<evidence type="ECO:0000313" key="2">
    <source>
        <dbReference type="EMBL" id="TDC94442.1"/>
    </source>
</evidence>
<evidence type="ECO:0000313" key="3">
    <source>
        <dbReference type="Proteomes" id="UP000294744"/>
    </source>
</evidence>
<name>A0A4R4UXL0_9PSEU</name>
<dbReference type="PANTHER" id="PTHR34094">
    <property type="match status" value="1"/>
</dbReference>
<reference evidence="2 3" key="1">
    <citation type="submission" date="2019-03" db="EMBL/GenBank/DDBJ databases">
        <title>Draft genome sequences of novel Actinobacteria.</title>
        <authorList>
            <person name="Sahin N."/>
            <person name="Ay H."/>
            <person name="Saygin H."/>
        </authorList>
    </citation>
    <scope>NUCLEOTIDE SEQUENCE [LARGE SCALE GENOMIC DNA]</scope>
    <source>
        <strain evidence="2 3">16K404</strain>
    </source>
</reference>
<dbReference type="Proteomes" id="UP000294744">
    <property type="component" value="Unassembled WGS sequence"/>
</dbReference>
<accession>A0A4R4UXL0</accession>
<protein>
    <recommendedName>
        <fullName evidence="1">DUF4097 domain-containing protein</fullName>
    </recommendedName>
</protein>
<sequence>MPGFDTPEPIAATIELAWGTARILATDAARTTVDVRPTDAATKADVTTAENTDVSFAAGTLQVKGPRSRGLLAKPGSVEITVEVPAGSSLNGQAGAGSFATQGRLGDTRIKTAMGSIDVDETGALKADTAGGRVTARHIAGNAEVSTGTGEVELHRIDGTAAVKNSNGATRIGEVGGALRLKAANGDITVQRSLSDVEARTANGSVRIDEIVRGSVQLATSLGDLRIGIRPGTTAWLDLDAKHGRVHNDMDHADEPDPDTETAEVHARTGFGDVTVRRTELVR</sequence>
<organism evidence="2 3">
    <name type="scientific">Saccharopolyspora aridisoli</name>
    <dbReference type="NCBI Taxonomy" id="2530385"/>
    <lineage>
        <taxon>Bacteria</taxon>
        <taxon>Bacillati</taxon>
        <taxon>Actinomycetota</taxon>
        <taxon>Actinomycetes</taxon>
        <taxon>Pseudonocardiales</taxon>
        <taxon>Pseudonocardiaceae</taxon>
        <taxon>Saccharopolyspora</taxon>
    </lineage>
</organism>
<dbReference type="RefSeq" id="WP_132621104.1">
    <property type="nucleotide sequence ID" value="NZ_SMKV01000007.1"/>
</dbReference>
<gene>
    <name evidence="2" type="ORF">E1161_07860</name>
</gene>
<feature type="domain" description="DUF4097" evidence="1">
    <location>
        <begin position="30"/>
        <end position="191"/>
    </location>
</feature>
<dbReference type="InterPro" id="IPR025164">
    <property type="entry name" value="Toastrack_DUF4097"/>
</dbReference>
<keyword evidence="3" id="KW-1185">Reference proteome</keyword>
<evidence type="ECO:0000259" key="1">
    <source>
        <dbReference type="Pfam" id="PF13349"/>
    </source>
</evidence>
<dbReference type="OrthoDB" id="3252095at2"/>
<dbReference type="AlphaFoldDB" id="A0A4R4UXL0"/>
<proteinExistence type="predicted"/>
<comment type="caution">
    <text evidence="2">The sequence shown here is derived from an EMBL/GenBank/DDBJ whole genome shotgun (WGS) entry which is preliminary data.</text>
</comment>
<dbReference type="EMBL" id="SMKV01000007">
    <property type="protein sequence ID" value="TDC94442.1"/>
    <property type="molecule type" value="Genomic_DNA"/>
</dbReference>